<dbReference type="PANTHER" id="PTHR44520">
    <property type="entry name" value="RESPONSE REGULATOR RCP1-RELATED"/>
    <property type="match status" value="1"/>
</dbReference>
<dbReference type="InterPro" id="IPR052893">
    <property type="entry name" value="TCS_response_regulator"/>
</dbReference>
<dbReference type="Pfam" id="PF00072">
    <property type="entry name" value="Response_reg"/>
    <property type="match status" value="1"/>
</dbReference>
<dbReference type="SUPFAM" id="SSF52172">
    <property type="entry name" value="CheY-like"/>
    <property type="match status" value="1"/>
</dbReference>
<dbReference type="Proteomes" id="UP000077177">
    <property type="component" value="Chromosome"/>
</dbReference>
<keyword evidence="1" id="KW-0597">Phosphoprotein</keyword>
<dbReference type="PANTHER" id="PTHR44520:SF2">
    <property type="entry name" value="RESPONSE REGULATOR RCP1"/>
    <property type="match status" value="1"/>
</dbReference>
<evidence type="ECO:0000259" key="2">
    <source>
        <dbReference type="PROSITE" id="PS50110"/>
    </source>
</evidence>
<sequence length="128" mass="14507">MKEPLVILHVDDDEDDLFIIGEALKTAHDSLHIVSAGDGNEALRYLQGSDTTPHLIILDINMPGMDGRETLKHLKQHEQWKSIPTVVLSTSSDPLDQQFCKNYEVDLLTKPMEIIEVRKTAEQLLQYV</sequence>
<reference evidence="4" key="1">
    <citation type="submission" date="2015-01" db="EMBL/GenBank/DDBJ databases">
        <title>Flavisolibacter sp./LCS9/ whole genome sequencing.</title>
        <authorList>
            <person name="Kim M.K."/>
            <person name="Srinivasan S."/>
            <person name="Lee J.-J."/>
        </authorList>
    </citation>
    <scope>NUCLEOTIDE SEQUENCE [LARGE SCALE GENOMIC DNA]</scope>
    <source>
        <strain evidence="4">LCS9</strain>
    </source>
</reference>
<evidence type="ECO:0000313" key="4">
    <source>
        <dbReference type="Proteomes" id="UP000077177"/>
    </source>
</evidence>
<dbReference type="KEGG" id="fla:SY85_13985"/>
<feature type="domain" description="Response regulatory" evidence="2">
    <location>
        <begin position="6"/>
        <end position="125"/>
    </location>
</feature>
<dbReference type="PROSITE" id="PS50110">
    <property type="entry name" value="RESPONSE_REGULATORY"/>
    <property type="match status" value="1"/>
</dbReference>
<dbReference type="CDD" id="cd17557">
    <property type="entry name" value="REC_Rcp-like"/>
    <property type="match status" value="1"/>
</dbReference>
<protein>
    <recommendedName>
        <fullName evidence="2">Response regulatory domain-containing protein</fullName>
    </recommendedName>
</protein>
<dbReference type="GO" id="GO:0000160">
    <property type="term" value="P:phosphorelay signal transduction system"/>
    <property type="evidence" value="ECO:0007669"/>
    <property type="project" value="InterPro"/>
</dbReference>
<keyword evidence="4" id="KW-1185">Reference proteome</keyword>
<dbReference type="STRING" id="1492898.SY85_13985"/>
<reference evidence="3 4" key="2">
    <citation type="journal article" date="2016" name="Int. J. Syst. Evol. Microbiol.">
        <title>Flavisolibacter tropicus sp. nov., isolated from tropical soil.</title>
        <authorList>
            <person name="Lee J.J."/>
            <person name="Kang M.S."/>
            <person name="Kim G.S."/>
            <person name="Lee C.S."/>
            <person name="Lim S."/>
            <person name="Lee J."/>
            <person name="Roh S.H."/>
            <person name="Kang H."/>
            <person name="Ha J.M."/>
            <person name="Bae S."/>
            <person name="Jung H.Y."/>
            <person name="Kim M.K."/>
        </authorList>
    </citation>
    <scope>NUCLEOTIDE SEQUENCE [LARGE SCALE GENOMIC DNA]</scope>
    <source>
        <strain evidence="3 4">LCS9</strain>
    </source>
</reference>
<accession>A0A172TWP2</accession>
<dbReference type="RefSeq" id="WP_066405492.1">
    <property type="nucleotide sequence ID" value="NZ_CP011390.1"/>
</dbReference>
<dbReference type="Gene3D" id="3.40.50.2300">
    <property type="match status" value="1"/>
</dbReference>
<dbReference type="AlphaFoldDB" id="A0A172TWP2"/>
<dbReference type="OrthoDB" id="959604at2"/>
<dbReference type="InterPro" id="IPR011006">
    <property type="entry name" value="CheY-like_superfamily"/>
</dbReference>
<dbReference type="InterPro" id="IPR001789">
    <property type="entry name" value="Sig_transdc_resp-reg_receiver"/>
</dbReference>
<gene>
    <name evidence="3" type="ORF">SY85_13985</name>
</gene>
<evidence type="ECO:0000256" key="1">
    <source>
        <dbReference type="PROSITE-ProRule" id="PRU00169"/>
    </source>
</evidence>
<dbReference type="EMBL" id="CP011390">
    <property type="protein sequence ID" value="ANE51450.1"/>
    <property type="molecule type" value="Genomic_DNA"/>
</dbReference>
<evidence type="ECO:0000313" key="3">
    <source>
        <dbReference type="EMBL" id="ANE51450.1"/>
    </source>
</evidence>
<feature type="modified residue" description="4-aspartylphosphate" evidence="1">
    <location>
        <position position="59"/>
    </location>
</feature>
<name>A0A172TWP2_9BACT</name>
<organism evidence="3 4">
    <name type="scientific">Flavisolibacter tropicus</name>
    <dbReference type="NCBI Taxonomy" id="1492898"/>
    <lineage>
        <taxon>Bacteria</taxon>
        <taxon>Pseudomonadati</taxon>
        <taxon>Bacteroidota</taxon>
        <taxon>Chitinophagia</taxon>
        <taxon>Chitinophagales</taxon>
        <taxon>Chitinophagaceae</taxon>
        <taxon>Flavisolibacter</taxon>
    </lineage>
</organism>
<proteinExistence type="predicted"/>
<dbReference type="SMART" id="SM00448">
    <property type="entry name" value="REC"/>
    <property type="match status" value="1"/>
</dbReference>